<evidence type="ECO:0000313" key="2">
    <source>
        <dbReference type="Proteomes" id="UP000275078"/>
    </source>
</evidence>
<name>A0A3N4HV05_ASCIM</name>
<organism evidence="1 2">
    <name type="scientific">Ascobolus immersus RN42</name>
    <dbReference type="NCBI Taxonomy" id="1160509"/>
    <lineage>
        <taxon>Eukaryota</taxon>
        <taxon>Fungi</taxon>
        <taxon>Dikarya</taxon>
        <taxon>Ascomycota</taxon>
        <taxon>Pezizomycotina</taxon>
        <taxon>Pezizomycetes</taxon>
        <taxon>Pezizales</taxon>
        <taxon>Ascobolaceae</taxon>
        <taxon>Ascobolus</taxon>
    </lineage>
</organism>
<dbReference type="AlphaFoldDB" id="A0A3N4HV05"/>
<protein>
    <submittedName>
        <fullName evidence="1">Uncharacterized protein</fullName>
    </submittedName>
</protein>
<gene>
    <name evidence="1" type="ORF">BJ508DRAFT_331723</name>
</gene>
<accession>A0A3N4HV05</accession>
<evidence type="ECO:0000313" key="1">
    <source>
        <dbReference type="EMBL" id="RPA75811.1"/>
    </source>
</evidence>
<keyword evidence="2" id="KW-1185">Reference proteome</keyword>
<sequence>MAFIDRYRKSTLAAHNEARLQQFIEYYQSWNEEIDRARISLNVGTLPDAIAELTLQMPLGETVDFLQVNPQLAAVVPRNAVHARWGNGRDPRQMAYIRAMVVRLGVARVENWLDGAKRRLG</sequence>
<dbReference type="Proteomes" id="UP000275078">
    <property type="component" value="Unassembled WGS sequence"/>
</dbReference>
<proteinExistence type="predicted"/>
<reference evidence="1 2" key="1">
    <citation type="journal article" date="2018" name="Nat. Ecol. Evol.">
        <title>Pezizomycetes genomes reveal the molecular basis of ectomycorrhizal truffle lifestyle.</title>
        <authorList>
            <person name="Murat C."/>
            <person name="Payen T."/>
            <person name="Noel B."/>
            <person name="Kuo A."/>
            <person name="Morin E."/>
            <person name="Chen J."/>
            <person name="Kohler A."/>
            <person name="Krizsan K."/>
            <person name="Balestrini R."/>
            <person name="Da Silva C."/>
            <person name="Montanini B."/>
            <person name="Hainaut M."/>
            <person name="Levati E."/>
            <person name="Barry K.W."/>
            <person name="Belfiori B."/>
            <person name="Cichocki N."/>
            <person name="Clum A."/>
            <person name="Dockter R.B."/>
            <person name="Fauchery L."/>
            <person name="Guy J."/>
            <person name="Iotti M."/>
            <person name="Le Tacon F."/>
            <person name="Lindquist E.A."/>
            <person name="Lipzen A."/>
            <person name="Malagnac F."/>
            <person name="Mello A."/>
            <person name="Molinier V."/>
            <person name="Miyauchi S."/>
            <person name="Poulain J."/>
            <person name="Riccioni C."/>
            <person name="Rubini A."/>
            <person name="Sitrit Y."/>
            <person name="Splivallo R."/>
            <person name="Traeger S."/>
            <person name="Wang M."/>
            <person name="Zifcakova L."/>
            <person name="Wipf D."/>
            <person name="Zambonelli A."/>
            <person name="Paolocci F."/>
            <person name="Nowrousian M."/>
            <person name="Ottonello S."/>
            <person name="Baldrian P."/>
            <person name="Spatafora J.W."/>
            <person name="Henrissat B."/>
            <person name="Nagy L.G."/>
            <person name="Aury J.M."/>
            <person name="Wincker P."/>
            <person name="Grigoriev I.V."/>
            <person name="Bonfante P."/>
            <person name="Martin F.M."/>
        </authorList>
    </citation>
    <scope>NUCLEOTIDE SEQUENCE [LARGE SCALE GENOMIC DNA]</scope>
    <source>
        <strain evidence="1 2">RN42</strain>
    </source>
</reference>
<dbReference type="EMBL" id="ML119756">
    <property type="protein sequence ID" value="RPA75811.1"/>
    <property type="molecule type" value="Genomic_DNA"/>
</dbReference>